<dbReference type="Proteomes" id="UP000325333">
    <property type="component" value="Unassembled WGS sequence"/>
</dbReference>
<protein>
    <recommendedName>
        <fullName evidence="2">DUF6285 domain-containing protein</fullName>
    </recommendedName>
</protein>
<name>A0A5B0L341_9PROT</name>
<organism evidence="3 4">
    <name type="scientific">Azospirillum argentinense</name>
    <dbReference type="NCBI Taxonomy" id="2970906"/>
    <lineage>
        <taxon>Bacteria</taxon>
        <taxon>Pseudomonadati</taxon>
        <taxon>Pseudomonadota</taxon>
        <taxon>Alphaproteobacteria</taxon>
        <taxon>Rhodospirillales</taxon>
        <taxon>Azospirillaceae</taxon>
        <taxon>Azospirillum</taxon>
    </lineage>
</organism>
<gene>
    <name evidence="3" type="ORF">FH063_000925</name>
</gene>
<dbReference type="AlphaFoldDB" id="A0A5B0L341"/>
<feature type="domain" description="DUF6285" evidence="2">
    <location>
        <begin position="24"/>
        <end position="125"/>
    </location>
</feature>
<dbReference type="EMBL" id="VEWN01000001">
    <property type="protein sequence ID" value="KAA1058725.1"/>
    <property type="molecule type" value="Genomic_DNA"/>
</dbReference>
<evidence type="ECO:0000313" key="4">
    <source>
        <dbReference type="Proteomes" id="UP000325333"/>
    </source>
</evidence>
<sequence length="151" mass="16140">MRTSPDVQELLSIVAETFRTDLLPHIPPAQRYTALMIANALGIVQRELAGSDEAGHAMLAALALLYGEDADDSLSGADLRRRVEALQHRLCIEIAAGDFDHDGQDVLMECLEEIVQARLGIANPKLLGGVRIPSPAPGEGGPKGRVRVARG</sequence>
<proteinExistence type="predicted"/>
<accession>A0A5B0L341</accession>
<comment type="caution">
    <text evidence="3">The sequence shown here is derived from an EMBL/GenBank/DDBJ whole genome shotgun (WGS) entry which is preliminary data.</text>
</comment>
<evidence type="ECO:0000313" key="3">
    <source>
        <dbReference type="EMBL" id="KAA1058725.1"/>
    </source>
</evidence>
<reference evidence="3 4" key="1">
    <citation type="submission" date="2019-07" db="EMBL/GenBank/DDBJ databases">
        <title>Genome sequencing of the stress-tolerant strain Azospirillum brasilense Az19.</title>
        <authorList>
            <person name="Maroniche G.A."/>
            <person name="Garcia J.E."/>
            <person name="Pagnussat L."/>
            <person name="Amenta M."/>
            <person name="Creus C.M."/>
        </authorList>
    </citation>
    <scope>NUCLEOTIDE SEQUENCE [LARGE SCALE GENOMIC DNA]</scope>
    <source>
        <strain evidence="3 4">Az19</strain>
    </source>
</reference>
<evidence type="ECO:0000259" key="2">
    <source>
        <dbReference type="Pfam" id="PF19802"/>
    </source>
</evidence>
<dbReference type="RefSeq" id="WP_247887572.1">
    <property type="nucleotide sequence ID" value="NZ_VEWN01000001.1"/>
</dbReference>
<evidence type="ECO:0000256" key="1">
    <source>
        <dbReference type="SAM" id="MobiDB-lite"/>
    </source>
</evidence>
<dbReference type="InterPro" id="IPR046252">
    <property type="entry name" value="DUF6285"/>
</dbReference>
<feature type="region of interest" description="Disordered" evidence="1">
    <location>
        <begin position="131"/>
        <end position="151"/>
    </location>
</feature>
<dbReference type="Pfam" id="PF19802">
    <property type="entry name" value="DUF6285"/>
    <property type="match status" value="1"/>
</dbReference>